<reference evidence="5 6" key="1">
    <citation type="submission" date="2013-03" db="EMBL/GenBank/DDBJ databases">
        <title>The Genome Sequence of Enterococcus saccharolyticus ATCC_43076 (Illumina only assembly).</title>
        <authorList>
            <consortium name="The Broad Institute Genomics Platform"/>
            <consortium name="The Broad Institute Genome Sequencing Center for Infectious Disease"/>
            <person name="Earl A."/>
            <person name="Russ C."/>
            <person name="Gilmore M."/>
            <person name="Surin D."/>
            <person name="Walker B."/>
            <person name="Young S."/>
            <person name="Zeng Q."/>
            <person name="Gargeya S."/>
            <person name="Fitzgerald M."/>
            <person name="Haas B."/>
            <person name="Abouelleil A."/>
            <person name="Allen A.W."/>
            <person name="Alvarado L."/>
            <person name="Arachchi H.M."/>
            <person name="Berlin A.M."/>
            <person name="Chapman S.B."/>
            <person name="Gainer-Dewar J."/>
            <person name="Goldberg J."/>
            <person name="Griggs A."/>
            <person name="Gujja S."/>
            <person name="Hansen M."/>
            <person name="Howarth C."/>
            <person name="Imamovic A."/>
            <person name="Ireland A."/>
            <person name="Larimer J."/>
            <person name="McCowan C."/>
            <person name="Murphy C."/>
            <person name="Pearson M."/>
            <person name="Poon T.W."/>
            <person name="Priest M."/>
            <person name="Roberts A."/>
            <person name="Saif S."/>
            <person name="Shea T."/>
            <person name="Sisk P."/>
            <person name="Sykes S."/>
            <person name="Wortman J."/>
            <person name="Nusbaum C."/>
            <person name="Birren B."/>
        </authorList>
    </citation>
    <scope>NUCLEOTIDE SEQUENCE [LARGE SCALE GENOMIC DNA]</scope>
    <source>
        <strain evidence="5 6">ATCC 43076</strain>
    </source>
</reference>
<dbReference type="Proteomes" id="UP000014136">
    <property type="component" value="Unassembled WGS sequence"/>
</dbReference>
<dbReference type="GO" id="GO:0003677">
    <property type="term" value="F:DNA binding"/>
    <property type="evidence" value="ECO:0007669"/>
    <property type="project" value="UniProtKB-KW"/>
</dbReference>
<dbReference type="SMART" id="SM00420">
    <property type="entry name" value="HTH_DEOR"/>
    <property type="match status" value="1"/>
</dbReference>
<comment type="caution">
    <text evidence="5">The sequence shown here is derived from an EMBL/GenBank/DDBJ whole genome shotgun (WGS) entry which is preliminary data.</text>
</comment>
<dbReference type="GO" id="GO:0003700">
    <property type="term" value="F:DNA-binding transcription factor activity"/>
    <property type="evidence" value="ECO:0007669"/>
    <property type="project" value="InterPro"/>
</dbReference>
<dbReference type="HOGENOM" id="CLU_060699_2_0_9"/>
<dbReference type="PROSITE" id="PS51000">
    <property type="entry name" value="HTH_DEOR_2"/>
    <property type="match status" value="1"/>
</dbReference>
<dbReference type="InterPro" id="IPR018356">
    <property type="entry name" value="Tscrpt_reg_HTH_DeoR_CS"/>
</dbReference>
<gene>
    <name evidence="5" type="ORF">OMQ_01823</name>
</gene>
<dbReference type="SMART" id="SM01134">
    <property type="entry name" value="DeoRC"/>
    <property type="match status" value="1"/>
</dbReference>
<dbReference type="SUPFAM" id="SSF100950">
    <property type="entry name" value="NagB/RpiA/CoA transferase-like"/>
    <property type="match status" value="1"/>
</dbReference>
<dbReference type="PANTHER" id="PTHR30363:SF51">
    <property type="entry name" value="HTH-TYPE TRANSCRIPTIONAL REPRESSOR GLCR"/>
    <property type="match status" value="1"/>
</dbReference>
<evidence type="ECO:0000256" key="2">
    <source>
        <dbReference type="ARBA" id="ARBA00023125"/>
    </source>
</evidence>
<sequence>MYQEERIQKIYQLLAQQGKVTKKEMMNAFSVSADTARRDILEVLKSDKVIRTHGGIMLAVASPQVFDFLERTHMSKPEKEHMAALVQKYLPENGVCFLDVSTTLLLVAQQLEKCCTIYTHSLDHAVALTNTPQVETHVLGGLLDKENRFFFSEEALNTIQQLKFDCCIIGAASLEQEGIFFKERHNALIKQKIIAQSRRVILVAENQKFFKQGHFKGANYDQIDQFITDKELTEEQYCYFMPKTEIVF</sequence>
<dbReference type="InterPro" id="IPR036388">
    <property type="entry name" value="WH-like_DNA-bd_sf"/>
</dbReference>
<dbReference type="Pfam" id="PF00455">
    <property type="entry name" value="DeoRC"/>
    <property type="match status" value="1"/>
</dbReference>
<dbReference type="OrthoDB" id="9798651at2"/>
<dbReference type="PANTHER" id="PTHR30363">
    <property type="entry name" value="HTH-TYPE TRANSCRIPTIONAL REGULATOR SRLR-RELATED"/>
    <property type="match status" value="1"/>
</dbReference>
<dbReference type="Pfam" id="PF08220">
    <property type="entry name" value="HTH_DeoR"/>
    <property type="match status" value="1"/>
</dbReference>
<keyword evidence="2" id="KW-0238">DNA-binding</keyword>
<keyword evidence="3" id="KW-0804">Transcription</keyword>
<dbReference type="STRING" id="41997.RV16_GL000679"/>
<dbReference type="RefSeq" id="WP_016175595.1">
    <property type="nucleotide sequence ID" value="NZ_KE136389.1"/>
</dbReference>
<keyword evidence="6" id="KW-1185">Reference proteome</keyword>
<dbReference type="InterPro" id="IPR014036">
    <property type="entry name" value="DeoR-like_C"/>
</dbReference>
<dbReference type="Gene3D" id="1.10.10.10">
    <property type="entry name" value="Winged helix-like DNA-binding domain superfamily/Winged helix DNA-binding domain"/>
    <property type="match status" value="1"/>
</dbReference>
<proteinExistence type="predicted"/>
<evidence type="ECO:0000313" key="5">
    <source>
        <dbReference type="EMBL" id="EOT27909.1"/>
    </source>
</evidence>
<evidence type="ECO:0000256" key="1">
    <source>
        <dbReference type="ARBA" id="ARBA00023015"/>
    </source>
</evidence>
<organism evidence="5 6">
    <name type="scientific">Enterococcus saccharolyticus subsp. saccharolyticus ATCC 43076</name>
    <dbReference type="NCBI Taxonomy" id="1139996"/>
    <lineage>
        <taxon>Bacteria</taxon>
        <taxon>Bacillati</taxon>
        <taxon>Bacillota</taxon>
        <taxon>Bacilli</taxon>
        <taxon>Lactobacillales</taxon>
        <taxon>Enterococcaceae</taxon>
        <taxon>Enterococcus</taxon>
    </lineage>
</organism>
<keyword evidence="1" id="KW-0805">Transcription regulation</keyword>
<dbReference type="InterPro" id="IPR050313">
    <property type="entry name" value="Carb_Metab_HTH_regulators"/>
</dbReference>
<evidence type="ECO:0000256" key="3">
    <source>
        <dbReference type="ARBA" id="ARBA00023163"/>
    </source>
</evidence>
<dbReference type="EMBL" id="AHYT01000009">
    <property type="protein sequence ID" value="EOT27909.1"/>
    <property type="molecule type" value="Genomic_DNA"/>
</dbReference>
<dbReference type="InterPro" id="IPR036390">
    <property type="entry name" value="WH_DNA-bd_sf"/>
</dbReference>
<dbReference type="AlphaFoldDB" id="S0N7F1"/>
<dbReference type="SUPFAM" id="SSF46785">
    <property type="entry name" value="Winged helix' DNA-binding domain"/>
    <property type="match status" value="1"/>
</dbReference>
<evidence type="ECO:0000259" key="4">
    <source>
        <dbReference type="PROSITE" id="PS51000"/>
    </source>
</evidence>
<evidence type="ECO:0000313" key="6">
    <source>
        <dbReference type="Proteomes" id="UP000014136"/>
    </source>
</evidence>
<dbReference type="InterPro" id="IPR001034">
    <property type="entry name" value="DeoR_HTH"/>
</dbReference>
<dbReference type="Gene3D" id="3.40.50.1360">
    <property type="match status" value="1"/>
</dbReference>
<protein>
    <recommendedName>
        <fullName evidence="4">HTH deoR-type domain-containing protein</fullName>
    </recommendedName>
</protein>
<name>S0N7F1_9ENTE</name>
<accession>S0N7F1</accession>
<dbReference type="eggNOG" id="COG1349">
    <property type="taxonomic scope" value="Bacteria"/>
</dbReference>
<feature type="domain" description="HTH deoR-type" evidence="4">
    <location>
        <begin position="3"/>
        <end position="58"/>
    </location>
</feature>
<dbReference type="PATRIC" id="fig|1139996.3.peg.1796"/>
<dbReference type="PRINTS" id="PR00037">
    <property type="entry name" value="HTHLACR"/>
</dbReference>
<dbReference type="PROSITE" id="PS00894">
    <property type="entry name" value="HTH_DEOR_1"/>
    <property type="match status" value="1"/>
</dbReference>
<dbReference type="InterPro" id="IPR037171">
    <property type="entry name" value="NagB/RpiA_transferase-like"/>
</dbReference>